<dbReference type="SUPFAM" id="SSF57850">
    <property type="entry name" value="RING/U-box"/>
    <property type="match status" value="1"/>
</dbReference>
<dbReference type="SMART" id="SM00184">
    <property type="entry name" value="RING"/>
    <property type="match status" value="1"/>
</dbReference>
<evidence type="ECO:0000256" key="5">
    <source>
        <dbReference type="SAM" id="MobiDB-lite"/>
    </source>
</evidence>
<reference evidence="7 8" key="1">
    <citation type="journal article" date="2024" name="Commun. Biol.">
        <title>Comparative genomic analysis of thermophilic fungi reveals convergent evolutionary adaptations and gene losses.</title>
        <authorList>
            <person name="Steindorff A.S."/>
            <person name="Aguilar-Pontes M.V."/>
            <person name="Robinson A.J."/>
            <person name="Andreopoulos B."/>
            <person name="LaButti K."/>
            <person name="Kuo A."/>
            <person name="Mondo S."/>
            <person name="Riley R."/>
            <person name="Otillar R."/>
            <person name="Haridas S."/>
            <person name="Lipzen A."/>
            <person name="Grimwood J."/>
            <person name="Schmutz J."/>
            <person name="Clum A."/>
            <person name="Reid I.D."/>
            <person name="Moisan M.C."/>
            <person name="Butler G."/>
            <person name="Nguyen T.T.M."/>
            <person name="Dewar K."/>
            <person name="Conant G."/>
            <person name="Drula E."/>
            <person name="Henrissat B."/>
            <person name="Hansel C."/>
            <person name="Singer S."/>
            <person name="Hutchinson M.I."/>
            <person name="de Vries R.P."/>
            <person name="Natvig D.O."/>
            <person name="Powell A.J."/>
            <person name="Tsang A."/>
            <person name="Grigoriev I.V."/>
        </authorList>
    </citation>
    <scope>NUCLEOTIDE SEQUENCE [LARGE SCALE GENOMIC DNA]</scope>
    <source>
        <strain evidence="7 8">CBS 494.80</strain>
    </source>
</reference>
<dbReference type="PROSITE" id="PS50089">
    <property type="entry name" value="ZF_RING_2"/>
    <property type="match status" value="1"/>
</dbReference>
<evidence type="ECO:0000313" key="8">
    <source>
        <dbReference type="Proteomes" id="UP001595075"/>
    </source>
</evidence>
<evidence type="ECO:0000256" key="4">
    <source>
        <dbReference type="PROSITE-ProRule" id="PRU00175"/>
    </source>
</evidence>
<dbReference type="InterPro" id="IPR013083">
    <property type="entry name" value="Znf_RING/FYVE/PHD"/>
</dbReference>
<organism evidence="7 8">
    <name type="scientific">Oculimacula yallundae</name>
    <dbReference type="NCBI Taxonomy" id="86028"/>
    <lineage>
        <taxon>Eukaryota</taxon>
        <taxon>Fungi</taxon>
        <taxon>Dikarya</taxon>
        <taxon>Ascomycota</taxon>
        <taxon>Pezizomycotina</taxon>
        <taxon>Leotiomycetes</taxon>
        <taxon>Helotiales</taxon>
        <taxon>Ploettnerulaceae</taxon>
        <taxon>Oculimacula</taxon>
    </lineage>
</organism>
<evidence type="ECO:0000256" key="2">
    <source>
        <dbReference type="ARBA" id="ARBA00022771"/>
    </source>
</evidence>
<dbReference type="Gene3D" id="3.30.40.10">
    <property type="entry name" value="Zinc/RING finger domain, C3HC4 (zinc finger)"/>
    <property type="match status" value="1"/>
</dbReference>
<feature type="region of interest" description="Disordered" evidence="5">
    <location>
        <begin position="441"/>
        <end position="478"/>
    </location>
</feature>
<keyword evidence="2 4" id="KW-0863">Zinc-finger</keyword>
<feature type="region of interest" description="Disordered" evidence="5">
    <location>
        <begin position="70"/>
        <end position="212"/>
    </location>
</feature>
<keyword evidence="8" id="KW-1185">Reference proteome</keyword>
<sequence>MSYQYSTILDDIYNLAINDGIVDHDEFVALNRRSLSVVERHNESPILLQYRTELHLWGLLYPGRPFPGQVPSPIQPAIGNSNHPMAQRIPDPPRGRTRRPAPEQRPVEPQGRQVDPRPRSPSPPRRASPPGVAFSLFGGPRPAAGDPAPPRRPSIPGVSMFGGPRPAAGDPAPPRRPSIPGVSMFGGPQPGAGEPTPRRRPSGQDDPSQIPRMFRDASSNIIPDSGDDWTALRRTLGTIHDSRWAPQATAVPVTAAPRQTWAEMVQEEAEAEAIANPPLASPPDTRAPLNRDLERIAAGPMVASAIPEREKCGICCEDMSDPAVFAPCGHRFDHQCIREMWNPQAYITLSPYTRVTCPGCRGYTTGLLHSFRQPIPGDDIVGEWDLLPLNRGRLPDPVPLLMRNRSPPRLTDEQQQRQDVALTISAARSREMIALAVARSREIEQAQRDRQAPVTRSPPRQPAPQAPVVRSPSPPTSG</sequence>
<evidence type="ECO:0000256" key="1">
    <source>
        <dbReference type="ARBA" id="ARBA00022723"/>
    </source>
</evidence>
<comment type="caution">
    <text evidence="7">The sequence shown here is derived from an EMBL/GenBank/DDBJ whole genome shotgun (WGS) entry which is preliminary data.</text>
</comment>
<evidence type="ECO:0000259" key="6">
    <source>
        <dbReference type="PROSITE" id="PS50089"/>
    </source>
</evidence>
<dbReference type="Pfam" id="PF13445">
    <property type="entry name" value="zf-RING_UBOX"/>
    <property type="match status" value="1"/>
</dbReference>
<keyword evidence="1" id="KW-0479">Metal-binding</keyword>
<dbReference type="InterPro" id="IPR027370">
    <property type="entry name" value="Znf-RING_euk"/>
</dbReference>
<feature type="compositionally biased region" description="Basic and acidic residues" evidence="5">
    <location>
        <begin position="441"/>
        <end position="451"/>
    </location>
</feature>
<evidence type="ECO:0000256" key="3">
    <source>
        <dbReference type="ARBA" id="ARBA00022833"/>
    </source>
</evidence>
<dbReference type="EMBL" id="JAZHXI010000012">
    <property type="protein sequence ID" value="KAL2065364.1"/>
    <property type="molecule type" value="Genomic_DNA"/>
</dbReference>
<dbReference type="Proteomes" id="UP001595075">
    <property type="component" value="Unassembled WGS sequence"/>
</dbReference>
<name>A0ABR4C5Z7_9HELO</name>
<accession>A0ABR4C5Z7</accession>
<feature type="domain" description="RING-type" evidence="6">
    <location>
        <begin position="312"/>
        <end position="361"/>
    </location>
</feature>
<proteinExistence type="predicted"/>
<protein>
    <recommendedName>
        <fullName evidence="6">RING-type domain-containing protein</fullName>
    </recommendedName>
</protein>
<evidence type="ECO:0000313" key="7">
    <source>
        <dbReference type="EMBL" id="KAL2065364.1"/>
    </source>
</evidence>
<keyword evidence="3" id="KW-0862">Zinc</keyword>
<gene>
    <name evidence="7" type="ORF">VTL71DRAFT_3034</name>
</gene>
<dbReference type="InterPro" id="IPR001841">
    <property type="entry name" value="Znf_RING"/>
</dbReference>